<protein>
    <submittedName>
        <fullName evidence="2">Uncharacterized protein</fullName>
    </submittedName>
</protein>
<sequence length="139" mass="15805">MDQKTETIISQLKNALERQEPGTNDHQWIMGISINDDRKQCVIVRVVLKTNGSPYVDGMDILFDKTSDQLTMDPNYYQNSPDFMGGTVTDSFKWLRNHGDLIYQQMDDPDDSDRGSLEASAVDELNHAENNSNESRCSK</sequence>
<dbReference type="Proteomes" id="UP000176244">
    <property type="component" value="Unassembled WGS sequence"/>
</dbReference>
<name>A0A1F2PLV1_9FIRM</name>
<feature type="region of interest" description="Disordered" evidence="1">
    <location>
        <begin position="105"/>
        <end position="139"/>
    </location>
</feature>
<accession>A0A1F2PLV1</accession>
<reference evidence="2 3" key="1">
    <citation type="submission" date="2015-09" db="EMBL/GenBank/DDBJ databases">
        <title>Genome sequence of Acetobacterium wieringae DSM 1911.</title>
        <authorList>
            <person name="Poehlein A."/>
            <person name="Bengelsdorf F.R."/>
            <person name="Schiel-Bengelsdorf B."/>
            <person name="Duerre P."/>
            <person name="Daniel R."/>
        </authorList>
    </citation>
    <scope>NUCLEOTIDE SEQUENCE [LARGE SCALE GENOMIC DNA]</scope>
    <source>
        <strain evidence="2 3">DSM 1911</strain>
    </source>
</reference>
<feature type="compositionally biased region" description="Polar residues" evidence="1">
    <location>
        <begin position="128"/>
        <end position="139"/>
    </location>
</feature>
<proteinExistence type="predicted"/>
<evidence type="ECO:0000313" key="2">
    <source>
        <dbReference type="EMBL" id="OFV71722.1"/>
    </source>
</evidence>
<organism evidence="2 3">
    <name type="scientific">Acetobacterium wieringae</name>
    <dbReference type="NCBI Taxonomy" id="52694"/>
    <lineage>
        <taxon>Bacteria</taxon>
        <taxon>Bacillati</taxon>
        <taxon>Bacillota</taxon>
        <taxon>Clostridia</taxon>
        <taxon>Eubacteriales</taxon>
        <taxon>Eubacteriaceae</taxon>
        <taxon>Acetobacterium</taxon>
    </lineage>
</organism>
<gene>
    <name evidence="2" type="ORF">ACWI_07720</name>
</gene>
<dbReference type="OrthoDB" id="2625515at2"/>
<dbReference type="EMBL" id="LKEU01000016">
    <property type="protein sequence ID" value="OFV71722.1"/>
    <property type="molecule type" value="Genomic_DNA"/>
</dbReference>
<evidence type="ECO:0000256" key="1">
    <source>
        <dbReference type="SAM" id="MobiDB-lite"/>
    </source>
</evidence>
<comment type="caution">
    <text evidence="2">The sequence shown here is derived from an EMBL/GenBank/DDBJ whole genome shotgun (WGS) entry which is preliminary data.</text>
</comment>
<dbReference type="RefSeq" id="WP_070370126.1">
    <property type="nucleotide sequence ID" value="NZ_CP097897.1"/>
</dbReference>
<dbReference type="AlphaFoldDB" id="A0A1F2PLV1"/>
<evidence type="ECO:0000313" key="3">
    <source>
        <dbReference type="Proteomes" id="UP000176244"/>
    </source>
</evidence>